<evidence type="ECO:0000313" key="3">
    <source>
        <dbReference type="Proteomes" id="UP000324222"/>
    </source>
</evidence>
<comment type="caution">
    <text evidence="2">The sequence shown here is derived from an EMBL/GenBank/DDBJ whole genome shotgun (WGS) entry which is preliminary data.</text>
</comment>
<keyword evidence="3" id="KW-1185">Reference proteome</keyword>
<evidence type="ECO:0000313" key="2">
    <source>
        <dbReference type="EMBL" id="MPD05687.1"/>
    </source>
</evidence>
<protein>
    <submittedName>
        <fullName evidence="2">Uncharacterized protein</fullName>
    </submittedName>
</protein>
<dbReference type="PROSITE" id="PS51257">
    <property type="entry name" value="PROKAR_LIPOPROTEIN"/>
    <property type="match status" value="1"/>
</dbReference>
<proteinExistence type="predicted"/>
<reference evidence="2 3" key="1">
    <citation type="submission" date="2019-05" db="EMBL/GenBank/DDBJ databases">
        <title>Another draft genome of Portunus trituberculatus and its Hox gene families provides insights of decapod evolution.</title>
        <authorList>
            <person name="Jeong J.-H."/>
            <person name="Song I."/>
            <person name="Kim S."/>
            <person name="Choi T."/>
            <person name="Kim D."/>
            <person name="Ryu S."/>
            <person name="Kim W."/>
        </authorList>
    </citation>
    <scope>NUCLEOTIDE SEQUENCE [LARGE SCALE GENOMIC DNA]</scope>
    <source>
        <tissue evidence="2">Muscle</tissue>
    </source>
</reference>
<sequence length="92" mass="9959">MDRKGKFAILFPSRLGEGTPCPQSVAAACLPQRVLTLAAVVRRGGECAVFTLISGALCWHGGLCGGDQRGEEGRTQQREKEQQDEEKQNLCV</sequence>
<dbReference type="EMBL" id="VSRR010147205">
    <property type="protein sequence ID" value="MPD05687.1"/>
    <property type="molecule type" value="Genomic_DNA"/>
</dbReference>
<evidence type="ECO:0000256" key="1">
    <source>
        <dbReference type="SAM" id="MobiDB-lite"/>
    </source>
</evidence>
<gene>
    <name evidence="2" type="ORF">E2C01_101445</name>
</gene>
<accession>A0A5B7KG45</accession>
<dbReference type="AlphaFoldDB" id="A0A5B7KG45"/>
<name>A0A5B7KG45_PORTR</name>
<organism evidence="2 3">
    <name type="scientific">Portunus trituberculatus</name>
    <name type="common">Swimming crab</name>
    <name type="synonym">Neptunus trituberculatus</name>
    <dbReference type="NCBI Taxonomy" id="210409"/>
    <lineage>
        <taxon>Eukaryota</taxon>
        <taxon>Metazoa</taxon>
        <taxon>Ecdysozoa</taxon>
        <taxon>Arthropoda</taxon>
        <taxon>Crustacea</taxon>
        <taxon>Multicrustacea</taxon>
        <taxon>Malacostraca</taxon>
        <taxon>Eumalacostraca</taxon>
        <taxon>Eucarida</taxon>
        <taxon>Decapoda</taxon>
        <taxon>Pleocyemata</taxon>
        <taxon>Brachyura</taxon>
        <taxon>Eubrachyura</taxon>
        <taxon>Portunoidea</taxon>
        <taxon>Portunidae</taxon>
        <taxon>Portuninae</taxon>
        <taxon>Portunus</taxon>
    </lineage>
</organism>
<dbReference type="Proteomes" id="UP000324222">
    <property type="component" value="Unassembled WGS sequence"/>
</dbReference>
<feature type="region of interest" description="Disordered" evidence="1">
    <location>
        <begin position="69"/>
        <end position="92"/>
    </location>
</feature>